<dbReference type="KEGG" id="dord:105987224"/>
<sequence length="1003" mass="110879">MENLLLSLKSVAIPWLSPELATFAMDMILAIVGGVGLYLLLLLLPCFKENPSSPTPERKNKLTQYPVEKRGQIKCKKKRAALKGRLRTFSQGDLISVSVSKSQATNALGKLDDTGSFQRFLKGDALGEVFNSESATAHPSSRDSEEDTFSSTVSLKASPSPSSSGLQPLASTLSPVHMSSSVSVESHTSQSVFQPPEPSIALGEESFPCSHFPPPVACTPPRHDSHSGLPPCDIREDPPETTPQSSPTNSSRVPSPIPALNSDLLDLSDRVLSKRAKLKSACQEKEHPLDSQGNMMKSLGSAQDTAIPQPLWNTEGKPQQLPDSQELLFPMVLQKCCQLFWGLPFLHSESLVAPVQMSGHPLDLPFVLFNSFLHLMPVQVQAKVPPTYFLPQHLLHHLVKSQPFTPPLSWPQPSPVAEIQTNAHDTFCTPIQSCPSPPVRSCTIPPVVQQLDHHLKKKHLQCQRILPSVVKQSHKTFSQDQGTWNQTGFSDELSDFISLEMRKKLEHHLQERILQQLCKTNHKIQLSPKNLTGTDQTDHKHAFLQNSTSVENCYRNIQKTTPECPVPQGWKNSRADLQFSMSRVVRALDRDAESSSGDFLEAKTQKILESNMKKPSSDSGYFPPTHSNKNYLGETPIAHLITKWEQISRDKVPMHVSHYRGNTNHALPARDNSNSNKNTGGEPPLKTRETCKSSSQEVSHIDAATRQLLDVHIKKLWAKHQWGLCLKILKPMNILTLKKAPPVPTSQGASPYMACSNFKAYHTVKEGACQGAALPKEQKIKEREKTEGHALQPSQPPSQPETPRGTQYNNCGPLEVSPSGEKGRLLSETPSCILLGRKWHHNIVPGSEESSLETTNSPEMGMSATQEKENVCHSVSIQELLRTTETPFPSRISVSNDPLDSCLKEHAGSTSTSESTPFDDILKDCNADPFLLSGAPKMLIADDMTTKELKQVKYVFQHDGNNEGQMYLELLFGELQVSVDWGEKGLVTSMSGSFWARDSLAYK</sequence>
<keyword evidence="6 10" id="KW-0472">Membrane</keyword>
<dbReference type="OrthoDB" id="9634409at2759"/>
<dbReference type="InParanoid" id="A0A1S3FD26"/>
<feature type="compositionally biased region" description="Low complexity" evidence="9">
    <location>
        <begin position="150"/>
        <end position="171"/>
    </location>
</feature>
<dbReference type="GeneID" id="105987224"/>
<evidence type="ECO:0000256" key="10">
    <source>
        <dbReference type="SAM" id="Phobius"/>
    </source>
</evidence>
<feature type="compositionally biased region" description="Polar residues" evidence="9">
    <location>
        <begin position="660"/>
        <end position="679"/>
    </location>
</feature>
<feature type="compositionally biased region" description="Polar residues" evidence="9">
    <location>
        <begin position="291"/>
        <end position="303"/>
    </location>
</feature>
<evidence type="ECO:0000256" key="6">
    <source>
        <dbReference type="ARBA" id="ARBA00023136"/>
    </source>
</evidence>
<dbReference type="GO" id="GO:0016020">
    <property type="term" value="C:membrane"/>
    <property type="evidence" value="ECO:0007669"/>
    <property type="project" value="UniProtKB-SubCell"/>
</dbReference>
<comment type="function">
    <text evidence="8">May play a role in spermatogenesis.</text>
</comment>
<dbReference type="GO" id="GO:0030154">
    <property type="term" value="P:cell differentiation"/>
    <property type="evidence" value="ECO:0007669"/>
    <property type="project" value="UniProtKB-KW"/>
</dbReference>
<dbReference type="GO" id="GO:0007283">
    <property type="term" value="P:spermatogenesis"/>
    <property type="evidence" value="ECO:0007669"/>
    <property type="project" value="UniProtKB-KW"/>
</dbReference>
<evidence type="ECO:0000256" key="7">
    <source>
        <dbReference type="ARBA" id="ARBA00035009"/>
    </source>
</evidence>
<feature type="region of interest" description="Disordered" evidence="9">
    <location>
        <begin position="783"/>
        <end position="823"/>
    </location>
</feature>
<feature type="domain" description="SPATA31" evidence="11">
    <location>
        <begin position="334"/>
        <end position="658"/>
    </location>
</feature>
<keyword evidence="2 10" id="KW-0812">Transmembrane</keyword>
<feature type="region of interest" description="Disordered" evidence="9">
    <location>
        <begin position="133"/>
        <end position="171"/>
    </location>
</feature>
<organism evidence="12 13">
    <name type="scientific">Dipodomys ordii</name>
    <name type="common">Ord's kangaroo rat</name>
    <dbReference type="NCBI Taxonomy" id="10020"/>
    <lineage>
        <taxon>Eukaryota</taxon>
        <taxon>Metazoa</taxon>
        <taxon>Chordata</taxon>
        <taxon>Craniata</taxon>
        <taxon>Vertebrata</taxon>
        <taxon>Euteleostomi</taxon>
        <taxon>Mammalia</taxon>
        <taxon>Eutheria</taxon>
        <taxon>Euarchontoglires</taxon>
        <taxon>Glires</taxon>
        <taxon>Rodentia</taxon>
        <taxon>Castorimorpha</taxon>
        <taxon>Heteromyidae</taxon>
        <taxon>Dipodomyinae</taxon>
        <taxon>Dipodomys</taxon>
    </lineage>
</organism>
<dbReference type="PANTHER" id="PTHR21859">
    <property type="entry name" value="ACROSOME-SPECIFIC PROTEIN"/>
    <property type="match status" value="1"/>
</dbReference>
<comment type="similarity">
    <text evidence="7">Belongs to the SPATA31 family.</text>
</comment>
<dbReference type="AlphaFoldDB" id="A0A1S3FD26"/>
<dbReference type="InterPro" id="IPR039509">
    <property type="entry name" value="SPATA31"/>
</dbReference>
<dbReference type="PANTHER" id="PTHR21859:SF55">
    <property type="entry name" value="SPERMATOGENESIS-ASSOCIATED PROTEIN 31A1-RELATED"/>
    <property type="match status" value="1"/>
</dbReference>
<feature type="compositionally biased region" description="Polar residues" evidence="9">
    <location>
        <begin position="242"/>
        <end position="253"/>
    </location>
</feature>
<dbReference type="Proteomes" id="UP000081671">
    <property type="component" value="Unplaced"/>
</dbReference>
<evidence type="ECO:0000313" key="12">
    <source>
        <dbReference type="Proteomes" id="UP000081671"/>
    </source>
</evidence>
<evidence type="ECO:0000313" key="13">
    <source>
        <dbReference type="RefSeq" id="XP_012873872.1"/>
    </source>
</evidence>
<evidence type="ECO:0000256" key="2">
    <source>
        <dbReference type="ARBA" id="ARBA00022692"/>
    </source>
</evidence>
<evidence type="ECO:0000256" key="4">
    <source>
        <dbReference type="ARBA" id="ARBA00022871"/>
    </source>
</evidence>
<evidence type="ECO:0000256" key="3">
    <source>
        <dbReference type="ARBA" id="ARBA00022782"/>
    </source>
</evidence>
<feature type="region of interest" description="Disordered" evidence="9">
    <location>
        <begin position="660"/>
        <end position="698"/>
    </location>
</feature>
<dbReference type="RefSeq" id="XP_012873872.1">
    <property type="nucleotide sequence ID" value="XM_013018418.1"/>
</dbReference>
<comment type="subcellular location">
    <subcellularLocation>
        <location evidence="1">Membrane</location>
        <topology evidence="1">Single-pass membrane protein</topology>
    </subcellularLocation>
</comment>
<dbReference type="Pfam" id="PF14650">
    <property type="entry name" value="FAM75"/>
    <property type="match status" value="1"/>
</dbReference>
<name>A0A1S3FD26_DIPOR</name>
<evidence type="ECO:0000256" key="9">
    <source>
        <dbReference type="SAM" id="MobiDB-lite"/>
    </source>
</evidence>
<keyword evidence="12" id="KW-1185">Reference proteome</keyword>
<feature type="transmembrane region" description="Helical" evidence="10">
    <location>
        <begin position="20"/>
        <end position="44"/>
    </location>
</feature>
<evidence type="ECO:0000259" key="11">
    <source>
        <dbReference type="Pfam" id="PF14650"/>
    </source>
</evidence>
<evidence type="ECO:0000256" key="1">
    <source>
        <dbReference type="ARBA" id="ARBA00004167"/>
    </source>
</evidence>
<reference evidence="13" key="1">
    <citation type="submission" date="2025-08" db="UniProtKB">
        <authorList>
            <consortium name="RefSeq"/>
        </authorList>
    </citation>
    <scope>IDENTIFICATION</scope>
    <source>
        <tissue evidence="13">Kidney</tissue>
    </source>
</reference>
<gene>
    <name evidence="13" type="primary">LOC105987224</name>
</gene>
<protein>
    <submittedName>
        <fullName evidence="13">Spermatogenesis-associated protein 31A6-like</fullName>
    </submittedName>
</protein>
<accession>A0A1S3FD26</accession>
<keyword evidence="5 10" id="KW-1133">Transmembrane helix</keyword>
<evidence type="ECO:0000256" key="5">
    <source>
        <dbReference type="ARBA" id="ARBA00022989"/>
    </source>
</evidence>
<feature type="region of interest" description="Disordered" evidence="9">
    <location>
        <begin position="278"/>
        <end position="303"/>
    </location>
</feature>
<proteinExistence type="inferred from homology"/>
<feature type="region of interest" description="Disordered" evidence="9">
    <location>
        <begin position="220"/>
        <end position="260"/>
    </location>
</feature>
<keyword evidence="3" id="KW-0221">Differentiation</keyword>
<keyword evidence="4" id="KW-0744">Spermatogenesis</keyword>
<evidence type="ECO:0000256" key="8">
    <source>
        <dbReference type="ARBA" id="ARBA00037695"/>
    </source>
</evidence>